<proteinExistence type="predicted"/>
<evidence type="ECO:0000313" key="3">
    <source>
        <dbReference type="Proteomes" id="UP000010552"/>
    </source>
</evidence>
<name>L5KJA1_PTEAL</name>
<evidence type="ECO:0000313" key="2">
    <source>
        <dbReference type="EMBL" id="ELK10846.1"/>
    </source>
</evidence>
<dbReference type="InParanoid" id="L5KJA1"/>
<dbReference type="AlphaFoldDB" id="L5KJA1"/>
<gene>
    <name evidence="2" type="ORF">PAL_GLEAN10011764</name>
</gene>
<dbReference type="EMBL" id="KB030715">
    <property type="protein sequence ID" value="ELK10846.1"/>
    <property type="molecule type" value="Genomic_DNA"/>
</dbReference>
<reference evidence="3" key="1">
    <citation type="journal article" date="2013" name="Science">
        <title>Comparative analysis of bat genomes provides insight into the evolution of flight and immunity.</title>
        <authorList>
            <person name="Zhang G."/>
            <person name="Cowled C."/>
            <person name="Shi Z."/>
            <person name="Huang Z."/>
            <person name="Bishop-Lilly K.A."/>
            <person name="Fang X."/>
            <person name="Wynne J.W."/>
            <person name="Xiong Z."/>
            <person name="Baker M.L."/>
            <person name="Zhao W."/>
            <person name="Tachedjian M."/>
            <person name="Zhu Y."/>
            <person name="Zhou P."/>
            <person name="Jiang X."/>
            <person name="Ng J."/>
            <person name="Yang L."/>
            <person name="Wu L."/>
            <person name="Xiao J."/>
            <person name="Feng Y."/>
            <person name="Chen Y."/>
            <person name="Sun X."/>
            <person name="Zhang Y."/>
            <person name="Marsh G.A."/>
            <person name="Crameri G."/>
            <person name="Broder C.C."/>
            <person name="Frey K.G."/>
            <person name="Wang L.F."/>
            <person name="Wang J."/>
        </authorList>
    </citation>
    <scope>NUCLEOTIDE SEQUENCE [LARGE SCALE GENOMIC DNA]</scope>
</reference>
<dbReference type="Proteomes" id="UP000010552">
    <property type="component" value="Unassembled WGS sequence"/>
</dbReference>
<feature type="region of interest" description="Disordered" evidence="1">
    <location>
        <begin position="1"/>
        <end position="64"/>
    </location>
</feature>
<protein>
    <submittedName>
        <fullName evidence="2">Uncharacterized protein</fullName>
    </submittedName>
</protein>
<keyword evidence="3" id="KW-1185">Reference proteome</keyword>
<organism evidence="2 3">
    <name type="scientific">Pteropus alecto</name>
    <name type="common">Black flying fox</name>
    <dbReference type="NCBI Taxonomy" id="9402"/>
    <lineage>
        <taxon>Eukaryota</taxon>
        <taxon>Metazoa</taxon>
        <taxon>Chordata</taxon>
        <taxon>Craniata</taxon>
        <taxon>Vertebrata</taxon>
        <taxon>Euteleostomi</taxon>
        <taxon>Mammalia</taxon>
        <taxon>Eutheria</taxon>
        <taxon>Laurasiatheria</taxon>
        <taxon>Chiroptera</taxon>
        <taxon>Yinpterochiroptera</taxon>
        <taxon>Pteropodoidea</taxon>
        <taxon>Pteropodidae</taxon>
        <taxon>Pteropodinae</taxon>
        <taxon>Pteropus</taxon>
    </lineage>
</organism>
<accession>L5KJA1</accession>
<evidence type="ECO:0000256" key="1">
    <source>
        <dbReference type="SAM" id="MobiDB-lite"/>
    </source>
</evidence>
<sequence length="64" mass="7110">MGLAYDKSMVPSQRLRHPQKISTPSKSPALAESHRPQASCIQFQGRKPFRQAKAPLLRPDALGQ</sequence>